<name>A0A4P6K2R8_KTERU</name>
<keyword evidence="4" id="KW-1185">Reference proteome</keyword>
<dbReference type="RefSeq" id="WP_129893503.1">
    <property type="nucleotide sequence ID" value="NZ_CP035758.1"/>
</dbReference>
<evidence type="ECO:0000256" key="1">
    <source>
        <dbReference type="SAM" id="MobiDB-lite"/>
    </source>
</evidence>
<protein>
    <submittedName>
        <fullName evidence="3">Uncharacterized protein</fullName>
    </submittedName>
</protein>
<evidence type="ECO:0000256" key="2">
    <source>
        <dbReference type="SAM" id="Phobius"/>
    </source>
</evidence>
<dbReference type="AlphaFoldDB" id="A0A4P6K2R8"/>
<accession>A0A4P6K2R8</accession>
<dbReference type="EMBL" id="CP035758">
    <property type="protein sequence ID" value="QBD82434.1"/>
    <property type="molecule type" value="Genomic_DNA"/>
</dbReference>
<proteinExistence type="predicted"/>
<organism evidence="3 4">
    <name type="scientific">Ktedonosporobacter rubrisoli</name>
    <dbReference type="NCBI Taxonomy" id="2509675"/>
    <lineage>
        <taxon>Bacteria</taxon>
        <taxon>Bacillati</taxon>
        <taxon>Chloroflexota</taxon>
        <taxon>Ktedonobacteria</taxon>
        <taxon>Ktedonobacterales</taxon>
        <taxon>Ktedonosporobacteraceae</taxon>
        <taxon>Ktedonosporobacter</taxon>
    </lineage>
</organism>
<dbReference type="Proteomes" id="UP000290365">
    <property type="component" value="Chromosome"/>
</dbReference>
<feature type="compositionally biased region" description="Basic and acidic residues" evidence="1">
    <location>
        <begin position="149"/>
        <end position="158"/>
    </location>
</feature>
<keyword evidence="2" id="KW-0472">Membrane</keyword>
<keyword evidence="2" id="KW-0812">Transmembrane</keyword>
<feature type="region of interest" description="Disordered" evidence="1">
    <location>
        <begin position="126"/>
        <end position="163"/>
    </location>
</feature>
<reference evidence="3 4" key="1">
    <citation type="submission" date="2019-01" db="EMBL/GenBank/DDBJ databases">
        <title>Ktedonosporobacter rubrisoli SCAWS-G2.</title>
        <authorList>
            <person name="Huang Y."/>
            <person name="Yan B."/>
        </authorList>
    </citation>
    <scope>NUCLEOTIDE SEQUENCE [LARGE SCALE GENOMIC DNA]</scope>
    <source>
        <strain evidence="3 4">SCAWS-G2</strain>
    </source>
</reference>
<keyword evidence="2" id="KW-1133">Transmembrane helix</keyword>
<feature type="region of interest" description="Disordered" evidence="1">
    <location>
        <begin position="86"/>
        <end position="105"/>
    </location>
</feature>
<evidence type="ECO:0000313" key="4">
    <source>
        <dbReference type="Proteomes" id="UP000290365"/>
    </source>
</evidence>
<gene>
    <name evidence="3" type="ORF">EPA93_43255</name>
</gene>
<evidence type="ECO:0000313" key="3">
    <source>
        <dbReference type="EMBL" id="QBD82434.1"/>
    </source>
</evidence>
<feature type="transmembrane region" description="Helical" evidence="2">
    <location>
        <begin position="14"/>
        <end position="35"/>
    </location>
</feature>
<dbReference type="KEGG" id="kbs:EPA93_43255"/>
<feature type="transmembrane region" description="Helical" evidence="2">
    <location>
        <begin position="55"/>
        <end position="79"/>
    </location>
</feature>
<sequence length="207" mass="23383">MVIRTFQYKTQQEYIKCALNGLLSLLLLFTAAIVSNIESVQQTLSLTLEAAYIHVFVPVEVLIWVRSLAIVLLIVAHALRHVHQGIDSSSEQTSKSKHAPQTLDPELLRTALSQTTVSEEERCLQELPAPDGEQEREQGANIAQEASEEDKHDEKVYQDEQEANNFERVKTYLTDFPGSTDREIAHALSISASTANKWRKRVLREND</sequence>